<feature type="non-terminal residue" evidence="2">
    <location>
        <position position="953"/>
    </location>
</feature>
<evidence type="ECO:0000256" key="1">
    <source>
        <dbReference type="SAM" id="MobiDB-lite"/>
    </source>
</evidence>
<feature type="compositionally biased region" description="Basic and acidic residues" evidence="1">
    <location>
        <begin position="675"/>
        <end position="727"/>
    </location>
</feature>
<feature type="region of interest" description="Disordered" evidence="1">
    <location>
        <begin position="1"/>
        <end position="39"/>
    </location>
</feature>
<evidence type="ECO:0000313" key="2">
    <source>
        <dbReference type="EMBL" id="EPB67839.1"/>
    </source>
</evidence>
<feature type="compositionally biased region" description="Basic and acidic residues" evidence="1">
    <location>
        <begin position="923"/>
        <end position="953"/>
    </location>
</feature>
<proteinExistence type="predicted"/>
<accession>A0A0D6L8C2</accession>
<feature type="region of interest" description="Disordered" evidence="1">
    <location>
        <begin position="120"/>
        <end position="141"/>
    </location>
</feature>
<evidence type="ECO:0000313" key="3">
    <source>
        <dbReference type="Proteomes" id="UP000054495"/>
    </source>
</evidence>
<feature type="compositionally biased region" description="Basic and acidic residues" evidence="1">
    <location>
        <begin position="635"/>
        <end position="653"/>
    </location>
</feature>
<feature type="compositionally biased region" description="Basic and acidic residues" evidence="1">
    <location>
        <begin position="467"/>
        <end position="477"/>
    </location>
</feature>
<feature type="compositionally biased region" description="Basic and acidic residues" evidence="1">
    <location>
        <begin position="737"/>
        <end position="780"/>
    </location>
</feature>
<feature type="compositionally biased region" description="Basic and acidic residues" evidence="1">
    <location>
        <begin position="485"/>
        <end position="496"/>
    </location>
</feature>
<feature type="region of interest" description="Disordered" evidence="1">
    <location>
        <begin position="462"/>
        <end position="953"/>
    </location>
</feature>
<name>A0A0D6L8C2_9BILA</name>
<sequence>MLPAPRGTNRCRQKQEKLQPETTAKKKRKTRQNLKQRRLTQSLRIPLANLPNSTEDLSQEDAVNDRNDDLYENLLAATQKARPEQDGKESLEQKVKVEYEFLNEAASSSSTDIHVDLHNSENVHDERRGNNSEKSLSREVVSYEERQLRSTLNRLGTSNETVYTGPKSTILQASYHECTLNAAFSRSTSPSREDMNAARSIKGYDIGHQSSNGEENQDMKHVVSVKQTSTCSTSFEERTSLLAIHRRNELEETSFMTEDAHKATHQYSEFQNSPFLLQNAEQEDNACKILEDKNTLCDSLNDQCKNHRLVKMEKHENISFVQTETDKVSLSFSDVNRSTQLLSSDESSSAAKEIATISCEETSLILPLEMRSAQLEERKDNDPISTNIFDSHDLHTEIDNQNSQVERRDQALSEDMSFSTRTRSTQENTFSDSHLIPEQLSKRSGVWNNAVGIPLYREQGIRGANENTKRKNKKEETDGNIGSSSKEEQERKKDPDVASWASTRQSKVSSVKAEKTHYTRNEPATEDEQSAGMESSDQHYASEEGISASAKKIDAKTKQDPTENDTGAKPSAKKTEEVRDARSPSGKKDTRTASLESSDENVPKESGFSAFAKKLDAKTKQDATENDTGAKPSAKKTEEVRDACSPSGKKDTRTASLESSNENSAKEGGISAFAKKLDAKTKQDASKDDAGAKPSGKKTEEVRDARSPSGKKDERTANLERCDKNVPKESGISAFAKKVDAKAKKDAAKDDTGAKPSAKKTEELRDTRSPSGKKDERTENLESSAENSGKGGGISAFAKKLDEEAKQDAAKDDTGAKPSAKKTEELRDARSPSGKRDTRTENLESSDENSAKEGGVSAFAKKLDEEAKQDAAKDDTGAKPSAKKTEELRDTRSPSGKKNERTENLESSAENSGKGGGISAFAKKLDEEAKQDAAKDDTGAKPSAKKTEELRDT</sequence>
<feature type="compositionally biased region" description="Basic and acidic residues" evidence="1">
    <location>
        <begin position="551"/>
        <end position="561"/>
    </location>
</feature>
<feature type="compositionally biased region" description="Basic residues" evidence="1">
    <location>
        <begin position="25"/>
        <end position="38"/>
    </location>
</feature>
<dbReference type="AlphaFoldDB" id="A0A0D6L8C2"/>
<gene>
    <name evidence="2" type="ORF">ANCCEY_13076</name>
</gene>
<dbReference type="EMBL" id="KE125562">
    <property type="protein sequence ID" value="EPB67839.1"/>
    <property type="molecule type" value="Genomic_DNA"/>
</dbReference>
<protein>
    <submittedName>
        <fullName evidence="2">Uncharacterized protein</fullName>
    </submittedName>
</protein>
<organism evidence="2 3">
    <name type="scientific">Ancylostoma ceylanicum</name>
    <dbReference type="NCBI Taxonomy" id="53326"/>
    <lineage>
        <taxon>Eukaryota</taxon>
        <taxon>Metazoa</taxon>
        <taxon>Ecdysozoa</taxon>
        <taxon>Nematoda</taxon>
        <taxon>Chromadorea</taxon>
        <taxon>Rhabditida</taxon>
        <taxon>Rhabditina</taxon>
        <taxon>Rhabditomorpha</taxon>
        <taxon>Strongyloidea</taxon>
        <taxon>Ancylostomatidae</taxon>
        <taxon>Ancylostomatinae</taxon>
        <taxon>Ancylostoma</taxon>
    </lineage>
</organism>
<dbReference type="Proteomes" id="UP000054495">
    <property type="component" value="Unassembled WGS sequence"/>
</dbReference>
<feature type="compositionally biased region" description="Basic and acidic residues" evidence="1">
    <location>
        <begin position="573"/>
        <end position="591"/>
    </location>
</feature>
<feature type="compositionally biased region" description="Polar residues" evidence="1">
    <location>
        <begin position="500"/>
        <end position="509"/>
    </location>
</feature>
<feature type="compositionally biased region" description="Polar residues" evidence="1">
    <location>
        <begin position="416"/>
        <end position="432"/>
    </location>
</feature>
<feature type="compositionally biased region" description="Basic and acidic residues" evidence="1">
    <location>
        <begin position="613"/>
        <end position="623"/>
    </location>
</feature>
<feature type="compositionally biased region" description="Basic and acidic residues" evidence="1">
    <location>
        <begin position="861"/>
        <end position="904"/>
    </location>
</feature>
<feature type="region of interest" description="Disordered" evidence="1">
    <location>
        <begin position="377"/>
        <end position="436"/>
    </location>
</feature>
<feature type="compositionally biased region" description="Polar residues" evidence="1">
    <location>
        <begin position="654"/>
        <end position="663"/>
    </location>
</feature>
<reference evidence="2 3" key="1">
    <citation type="submission" date="2013-05" db="EMBL/GenBank/DDBJ databases">
        <title>Draft genome of the parasitic nematode Anyclostoma ceylanicum.</title>
        <authorList>
            <person name="Mitreva M."/>
        </authorList>
    </citation>
    <scope>NUCLEOTIDE SEQUENCE [LARGE SCALE GENOMIC DNA]</scope>
</reference>
<feature type="compositionally biased region" description="Basic and acidic residues" evidence="1">
    <location>
        <begin position="799"/>
        <end position="842"/>
    </location>
</feature>
<keyword evidence="3" id="KW-1185">Reference proteome</keyword>